<dbReference type="GO" id="GO:0005524">
    <property type="term" value="F:ATP binding"/>
    <property type="evidence" value="ECO:0007669"/>
    <property type="project" value="UniProtKB-KW"/>
</dbReference>
<feature type="binding site" evidence="12">
    <location>
        <position position="223"/>
    </location>
    <ligand>
        <name>D-ribose 5-phosphate</name>
        <dbReference type="ChEBI" id="CHEBI:78346"/>
    </ligand>
</feature>
<keyword evidence="7 12" id="KW-0067">ATP-binding</keyword>
<gene>
    <name evidence="12" type="primary">prs</name>
    <name evidence="14" type="ORF">SAMN05216179_1576</name>
</gene>
<evidence type="ECO:0000256" key="12">
    <source>
        <dbReference type="HAMAP-Rule" id="MF_00583"/>
    </source>
</evidence>
<keyword evidence="6 12" id="KW-0418">Kinase</keyword>
<dbReference type="InterPro" id="IPR005946">
    <property type="entry name" value="Rib-P_diPkinase"/>
</dbReference>
<dbReference type="Pfam" id="PF14572">
    <property type="entry name" value="Pribosyl_synth"/>
    <property type="match status" value="1"/>
</dbReference>
<comment type="caution">
    <text evidence="12">Lacks conserved residue(s) required for the propagation of feature annotation.</text>
</comment>
<evidence type="ECO:0000256" key="7">
    <source>
        <dbReference type="ARBA" id="ARBA00022840"/>
    </source>
</evidence>
<evidence type="ECO:0000256" key="1">
    <source>
        <dbReference type="ARBA" id="ARBA00004996"/>
    </source>
</evidence>
<dbReference type="HAMAP" id="MF_00583_B">
    <property type="entry name" value="RibP_PPkinase_B"/>
    <property type="match status" value="1"/>
</dbReference>
<evidence type="ECO:0000256" key="4">
    <source>
        <dbReference type="ARBA" id="ARBA00022727"/>
    </source>
</evidence>
<keyword evidence="8 12" id="KW-0460">Magnesium</keyword>
<dbReference type="PANTHER" id="PTHR10210:SF41">
    <property type="entry name" value="RIBOSE-PHOSPHATE PYROPHOSPHOKINASE 1, CHLOROPLASTIC"/>
    <property type="match status" value="1"/>
</dbReference>
<evidence type="ECO:0000256" key="11">
    <source>
        <dbReference type="ARBA" id="ARBA00061444"/>
    </source>
</evidence>
<dbReference type="Proteomes" id="UP000184184">
    <property type="component" value="Unassembled WGS sequence"/>
</dbReference>
<comment type="pathway">
    <text evidence="1 12">Metabolic intermediate biosynthesis; 5-phospho-alpha-D-ribose 1-diphosphate biosynthesis; 5-phospho-alpha-D-ribose 1-diphosphate from D-ribose 5-phosphate (route I): step 1/1.</text>
</comment>
<comment type="catalytic activity">
    <reaction evidence="9 12">
        <text>D-ribose 5-phosphate + ATP = 5-phospho-alpha-D-ribose 1-diphosphate + AMP + H(+)</text>
        <dbReference type="Rhea" id="RHEA:15609"/>
        <dbReference type="ChEBI" id="CHEBI:15378"/>
        <dbReference type="ChEBI" id="CHEBI:30616"/>
        <dbReference type="ChEBI" id="CHEBI:58017"/>
        <dbReference type="ChEBI" id="CHEBI:78346"/>
        <dbReference type="ChEBI" id="CHEBI:456215"/>
        <dbReference type="EC" id="2.7.6.1"/>
    </reaction>
</comment>
<comment type="caution">
    <text evidence="12">Part of a set of proteins in which some residues (ACT_SITE, NP_BIND, REGION and BINDING) are not conserved.</text>
</comment>
<comment type="similarity">
    <text evidence="11 12">Belongs to the ribose-phosphate pyrophosphokinase family. Class I subfamily.</text>
</comment>
<keyword evidence="5 12" id="KW-0547">Nucleotide-binding</keyword>
<dbReference type="InterPro" id="IPR000842">
    <property type="entry name" value="PRib_PP_synth_CS"/>
</dbReference>
<dbReference type="GO" id="GO:0006015">
    <property type="term" value="P:5-phosphoribose 1-diphosphate biosynthetic process"/>
    <property type="evidence" value="ECO:0007669"/>
    <property type="project" value="UniProtKB-UniRule"/>
</dbReference>
<accession>A0A1M7N8H7</accession>
<keyword evidence="3 12" id="KW-0479">Metal-binding</keyword>
<dbReference type="Gene3D" id="3.40.50.2020">
    <property type="match status" value="2"/>
</dbReference>
<comment type="subunit">
    <text evidence="12">Homohexamer.</text>
</comment>
<feature type="binding site" evidence="12">
    <location>
        <begin position="102"/>
        <end position="103"/>
    </location>
    <ligand>
        <name>ATP</name>
        <dbReference type="ChEBI" id="CHEBI:30616"/>
    </ligand>
</feature>
<evidence type="ECO:0000256" key="3">
    <source>
        <dbReference type="ARBA" id="ARBA00022723"/>
    </source>
</evidence>
<dbReference type="FunFam" id="3.40.50.2020:FF:000001">
    <property type="entry name" value="Ribose-phosphate pyrophosphokinase"/>
    <property type="match status" value="1"/>
</dbReference>
<dbReference type="PROSITE" id="PS00114">
    <property type="entry name" value="PRPP_SYNTHASE"/>
    <property type="match status" value="1"/>
</dbReference>
<dbReference type="UniPathway" id="UPA00087">
    <property type="reaction ID" value="UER00172"/>
</dbReference>
<keyword evidence="2 12" id="KW-0808">Transferase</keyword>
<proteinExistence type="inferred from homology"/>
<dbReference type="GO" id="GO:0016301">
    <property type="term" value="F:kinase activity"/>
    <property type="evidence" value="ECO:0007669"/>
    <property type="project" value="UniProtKB-KW"/>
</dbReference>
<dbReference type="NCBIfam" id="NF002320">
    <property type="entry name" value="PRK01259.1"/>
    <property type="match status" value="1"/>
</dbReference>
<evidence type="ECO:0000256" key="5">
    <source>
        <dbReference type="ARBA" id="ARBA00022741"/>
    </source>
</evidence>
<keyword evidence="4 12" id="KW-0545">Nucleotide biosynthesis</keyword>
<dbReference type="InterPro" id="IPR000836">
    <property type="entry name" value="PRTase_dom"/>
</dbReference>
<evidence type="ECO:0000256" key="8">
    <source>
        <dbReference type="ARBA" id="ARBA00022842"/>
    </source>
</evidence>
<dbReference type="GO" id="GO:0009156">
    <property type="term" value="P:ribonucleoside monophosphate biosynthetic process"/>
    <property type="evidence" value="ECO:0007669"/>
    <property type="project" value="InterPro"/>
</dbReference>
<dbReference type="GO" id="GO:0002189">
    <property type="term" value="C:ribose phosphate diphosphokinase complex"/>
    <property type="evidence" value="ECO:0007669"/>
    <property type="project" value="TreeGrafter"/>
</dbReference>
<feature type="binding site" evidence="12">
    <location>
        <position position="136"/>
    </location>
    <ligand>
        <name>Mg(2+)</name>
        <dbReference type="ChEBI" id="CHEBI:18420"/>
    </ligand>
</feature>
<dbReference type="InterPro" id="IPR029057">
    <property type="entry name" value="PRTase-like"/>
</dbReference>
<feature type="domain" description="Ribose-phosphate pyrophosphokinase N-terminal" evidence="13">
    <location>
        <begin position="10"/>
        <end position="126"/>
    </location>
</feature>
<dbReference type="AlphaFoldDB" id="A0A1M7N8H7"/>
<feature type="binding site" evidence="12">
    <location>
        <begin position="43"/>
        <end position="45"/>
    </location>
    <ligand>
        <name>ATP</name>
        <dbReference type="ChEBI" id="CHEBI:30616"/>
    </ligand>
</feature>
<comment type="subcellular location">
    <subcellularLocation>
        <location evidence="12">Cytoplasm</location>
    </subcellularLocation>
</comment>
<dbReference type="InterPro" id="IPR037515">
    <property type="entry name" value="Rib-P_diPkinase_bac"/>
</dbReference>
<dbReference type="OrthoDB" id="9777067at2"/>
<sequence length="316" mass="34682">MNDTYNNTKLKVFSLSSNVALAEEIVHHIGIDLGKSSVKTFSDGEIQINIEESIRGCDVFLIQSTYDPVEDHIMELLIMIDALKRASARSINVVMPYYGYARQDRKSRAREPITAKLIADLIQKAGANRMISIDLHAPQAQGFFDIPVDPITSVPIIGSYLEAKQLEDIVVVAPDHSSVSRARQLADQLKAPIAIVDRRGPRDSASTINIVGDVADKTAIIIDDIIDTGRRITTSAEALKNHGTREVYACSTHPVLSGIAVNKIAESCIKELIVTNTIPLPENKQLDKITQLTVAPVVAEAIIRLYEQQSISSLYI</sequence>
<protein>
    <recommendedName>
        <fullName evidence="12">Putative ribose-phosphate pyrophosphokinase</fullName>
        <shortName evidence="12">RPPK</shortName>
        <ecNumber evidence="12">2.7.6.1</ecNumber>
    </recommendedName>
    <alternativeName>
        <fullName evidence="12">5-phospho-D-ribosyl alpha-1-diphosphate synthase</fullName>
    </alternativeName>
    <alternativeName>
        <fullName evidence="12">Phosphoribosyl diphosphate synthase</fullName>
    </alternativeName>
    <alternativeName>
        <fullName evidence="12">Phosphoribosyl pyrophosphate synthase</fullName>
        <shortName evidence="12">P-Rib-PP synthase</shortName>
        <shortName evidence="12">PRPP synthase</shortName>
        <shortName evidence="12">PRPPase</shortName>
    </alternativeName>
</protein>
<dbReference type="GO" id="GO:0006164">
    <property type="term" value="P:purine nucleotide biosynthetic process"/>
    <property type="evidence" value="ECO:0007669"/>
    <property type="project" value="TreeGrafter"/>
</dbReference>
<dbReference type="GO" id="GO:0004749">
    <property type="term" value="F:ribose phosphate diphosphokinase activity"/>
    <property type="evidence" value="ECO:0007669"/>
    <property type="project" value="UniProtKB-UniRule"/>
</dbReference>
<comment type="function">
    <text evidence="10 12">Involved in the biosynthesis of the central metabolite phospho-alpha-D-ribosyl-1-pyrophosphate (PRPP) via the transfer of pyrophosphoryl group from ATP to 1-hydroxyl of ribose-5-phosphate (Rib-5-P).</text>
</comment>
<dbReference type="PANTHER" id="PTHR10210">
    <property type="entry name" value="RIBOSE-PHOSPHATE DIPHOSPHOKINASE FAMILY MEMBER"/>
    <property type="match status" value="1"/>
</dbReference>
<dbReference type="GO" id="GO:0000287">
    <property type="term" value="F:magnesium ion binding"/>
    <property type="evidence" value="ECO:0007669"/>
    <property type="project" value="UniProtKB-UniRule"/>
</dbReference>
<dbReference type="InterPro" id="IPR029099">
    <property type="entry name" value="Pribosyltran_N"/>
</dbReference>
<comment type="cofactor">
    <cofactor evidence="12">
        <name>Mg(2+)</name>
        <dbReference type="ChEBI" id="CHEBI:18420"/>
    </cofactor>
    <text evidence="12">Binds 2 Mg(2+) ions per subunit.</text>
</comment>
<keyword evidence="15" id="KW-1185">Reference proteome</keyword>
<reference evidence="14 15" key="1">
    <citation type="submission" date="2016-11" db="EMBL/GenBank/DDBJ databases">
        <authorList>
            <person name="Jaros S."/>
            <person name="Januszkiewicz K."/>
            <person name="Wedrychowicz H."/>
        </authorList>
    </citation>
    <scope>NUCLEOTIDE SEQUENCE [LARGE SCALE GENOMIC DNA]</scope>
    <source>
        <strain evidence="14 15">CGMCC 1.10681</strain>
    </source>
</reference>
<dbReference type="Pfam" id="PF13793">
    <property type="entry name" value="Pribosyltran_N"/>
    <property type="match status" value="1"/>
</dbReference>
<evidence type="ECO:0000256" key="9">
    <source>
        <dbReference type="ARBA" id="ARBA00049535"/>
    </source>
</evidence>
<dbReference type="GO" id="GO:0005737">
    <property type="term" value="C:cytoplasm"/>
    <property type="evidence" value="ECO:0007669"/>
    <property type="project" value="UniProtKB-SubCell"/>
</dbReference>
<evidence type="ECO:0000313" key="14">
    <source>
        <dbReference type="EMBL" id="SHM99886.1"/>
    </source>
</evidence>
<evidence type="ECO:0000259" key="13">
    <source>
        <dbReference type="Pfam" id="PF13793"/>
    </source>
</evidence>
<dbReference type="EC" id="2.7.6.1" evidence="12"/>
<evidence type="ECO:0000256" key="10">
    <source>
        <dbReference type="ARBA" id="ARBA00054914"/>
    </source>
</evidence>
<dbReference type="NCBIfam" id="TIGR01251">
    <property type="entry name" value="ribP_PPkin"/>
    <property type="match status" value="1"/>
</dbReference>
<dbReference type="FunFam" id="3.40.50.2020:FF:000002">
    <property type="entry name" value="Ribose-phosphate pyrophosphokinase"/>
    <property type="match status" value="1"/>
</dbReference>
<dbReference type="CDD" id="cd06223">
    <property type="entry name" value="PRTases_typeI"/>
    <property type="match status" value="1"/>
</dbReference>
<dbReference type="SUPFAM" id="SSF53271">
    <property type="entry name" value="PRTase-like"/>
    <property type="match status" value="1"/>
</dbReference>
<evidence type="ECO:0000256" key="6">
    <source>
        <dbReference type="ARBA" id="ARBA00022777"/>
    </source>
</evidence>
<keyword evidence="12" id="KW-0963">Cytoplasm</keyword>
<dbReference type="SMART" id="SM01400">
    <property type="entry name" value="Pribosyltran_N"/>
    <property type="match status" value="1"/>
</dbReference>
<organism evidence="14 15">
    <name type="scientific">Gracilibacillus kekensis</name>
    <dbReference type="NCBI Taxonomy" id="1027249"/>
    <lineage>
        <taxon>Bacteria</taxon>
        <taxon>Bacillati</taxon>
        <taxon>Bacillota</taxon>
        <taxon>Bacilli</taxon>
        <taxon>Bacillales</taxon>
        <taxon>Bacillaceae</taxon>
        <taxon>Gracilibacillus</taxon>
    </lineage>
</organism>
<evidence type="ECO:0000313" key="15">
    <source>
        <dbReference type="Proteomes" id="UP000184184"/>
    </source>
</evidence>
<dbReference type="EMBL" id="FRCZ01000002">
    <property type="protein sequence ID" value="SHM99886.1"/>
    <property type="molecule type" value="Genomic_DNA"/>
</dbReference>
<evidence type="ECO:0000256" key="2">
    <source>
        <dbReference type="ARBA" id="ARBA00022679"/>
    </source>
</evidence>
<feature type="binding site" evidence="12">
    <location>
        <position position="175"/>
    </location>
    <ligand>
        <name>Mg(2+)</name>
        <dbReference type="ChEBI" id="CHEBI:18420"/>
    </ligand>
</feature>
<dbReference type="RefSeq" id="WP_073201296.1">
    <property type="nucleotide sequence ID" value="NZ_FRCZ01000002.1"/>
</dbReference>
<dbReference type="STRING" id="1027249.SAMN05216179_1576"/>
<name>A0A1M7N8H7_9BACI</name>